<name>A0A6B9FT77_9HYPH</name>
<evidence type="ECO:0000313" key="2">
    <source>
        <dbReference type="Proteomes" id="UP000012488"/>
    </source>
</evidence>
<sequence>MSSSPTAVLSRTITHIDIHDRAVRAAWAERYGVTDAQLRKAVRMVGSRITTLSNHLRMASTS</sequence>
<proteinExistence type="predicted"/>
<protein>
    <submittedName>
        <fullName evidence="1">DUF3606 domain-containing protein</fullName>
    </submittedName>
</protein>
<dbReference type="RefSeq" id="WP_158169302.1">
    <property type="nucleotide sequence ID" value="NZ_CP043538.1"/>
</dbReference>
<dbReference type="Pfam" id="PF12244">
    <property type="entry name" value="DUF3606"/>
    <property type="match status" value="1"/>
</dbReference>
<organism evidence="1 2">
    <name type="scientific">Methylobacterium mesophilicum SR1.6/6</name>
    <dbReference type="NCBI Taxonomy" id="908290"/>
    <lineage>
        <taxon>Bacteria</taxon>
        <taxon>Pseudomonadati</taxon>
        <taxon>Pseudomonadota</taxon>
        <taxon>Alphaproteobacteria</taxon>
        <taxon>Hyphomicrobiales</taxon>
        <taxon>Methylobacteriaceae</taxon>
        <taxon>Methylobacterium</taxon>
    </lineage>
</organism>
<evidence type="ECO:0000313" key="1">
    <source>
        <dbReference type="EMBL" id="QGY05903.1"/>
    </source>
</evidence>
<dbReference type="InterPro" id="IPR022037">
    <property type="entry name" value="DUF3606"/>
</dbReference>
<dbReference type="Proteomes" id="UP000012488">
    <property type="component" value="Chromosome"/>
</dbReference>
<accession>A0A6B9FT77</accession>
<dbReference type="AlphaFoldDB" id="A0A6B9FT77"/>
<gene>
    <name evidence="1" type="ORF">MMSR116_31425</name>
</gene>
<reference evidence="1 2" key="1">
    <citation type="journal article" date="2012" name="Genet. Mol. Biol.">
        <title>Analysis of 16S rRNA and mxaF genes revealing insights into Methylobacterium niche-specific plant association.</title>
        <authorList>
            <person name="Dourado M.N."/>
            <person name="Andreote F.D."/>
            <person name="Dini-Andreote F."/>
            <person name="Conti R."/>
            <person name="Araujo J.M."/>
            <person name="Araujo W.L."/>
        </authorList>
    </citation>
    <scope>NUCLEOTIDE SEQUENCE [LARGE SCALE GENOMIC DNA]</scope>
    <source>
        <strain evidence="1 2">SR1.6/6</strain>
    </source>
</reference>
<reference evidence="1 2" key="2">
    <citation type="journal article" date="2013" name="Genome Announc.">
        <title>Draft Genome Sequence of Methylobacterium mesophilicum Strain SR1.6/6, Isolated from Citrus sinensis.</title>
        <authorList>
            <person name="Marinho Almeida D."/>
            <person name="Dini-Andreote F."/>
            <person name="Camargo Neves A.A."/>
            <person name="Juca Ramos R.T."/>
            <person name="Andreote F.D."/>
            <person name="Carneiro A.R."/>
            <person name="Oliveira de Souza Lima A."/>
            <person name="Caracciolo Gomes de Sa P.H."/>
            <person name="Ribeiro Barbosa M.S."/>
            <person name="Araujo W.L."/>
            <person name="Silva A."/>
        </authorList>
    </citation>
    <scope>NUCLEOTIDE SEQUENCE [LARGE SCALE GENOMIC DNA]</scope>
    <source>
        <strain evidence="1 2">SR1.6/6</strain>
    </source>
</reference>
<dbReference type="KEGG" id="mmes:MMSR116_31425"/>
<dbReference type="OrthoDB" id="8005393at2"/>
<dbReference type="EMBL" id="CP043538">
    <property type="protein sequence ID" value="QGY05903.1"/>
    <property type="molecule type" value="Genomic_DNA"/>
</dbReference>